<sequence length="246" mass="28922">MIKFFRKIRQQLLTENKFSTYLLYAIGEIVLVVIGIMIALSLNNWNTDNANKKIVHKNSMTLIQNLKKDSVYIKDRMQKIQTQEDELFNLQERLSSREATVDTLLKIARYEFNPLTVTINFKNENAYKTMVLSGEINLFDSDLTQAIYDLYRKHEYFETISEDNFKSYVEAIQNYQESFPIKNRNNTINGPLQDMLWQDVNAKELIAKFNKLTVSKRIGYERKAGLEDLLKENSALLVELRKIENR</sequence>
<reference evidence="2 3" key="1">
    <citation type="submission" date="2019-08" db="EMBL/GenBank/DDBJ databases">
        <title>Genome of Psychroserpens burtonensis ACAM 167.</title>
        <authorList>
            <person name="Bowman J.P."/>
        </authorList>
    </citation>
    <scope>NUCLEOTIDE SEQUENCE [LARGE SCALE GENOMIC DNA]</scope>
    <source>
        <strain evidence="2 3">ACAM 167</strain>
    </source>
</reference>
<keyword evidence="1" id="KW-0472">Membrane</keyword>
<dbReference type="InterPro" id="IPR045749">
    <property type="entry name" value="DUF6090"/>
</dbReference>
<organism evidence="2 3">
    <name type="scientific">Psychroserpens burtonensis</name>
    <dbReference type="NCBI Taxonomy" id="49278"/>
    <lineage>
        <taxon>Bacteria</taxon>
        <taxon>Pseudomonadati</taxon>
        <taxon>Bacteroidota</taxon>
        <taxon>Flavobacteriia</taxon>
        <taxon>Flavobacteriales</taxon>
        <taxon>Flavobacteriaceae</taxon>
        <taxon>Psychroserpens</taxon>
    </lineage>
</organism>
<dbReference type="EMBL" id="VOSB01000006">
    <property type="protein sequence ID" value="TXE18794.1"/>
    <property type="molecule type" value="Genomic_DNA"/>
</dbReference>
<keyword evidence="1" id="KW-0812">Transmembrane</keyword>
<comment type="caution">
    <text evidence="2">The sequence shown here is derived from an EMBL/GenBank/DDBJ whole genome shotgun (WGS) entry which is preliminary data.</text>
</comment>
<evidence type="ECO:0000313" key="3">
    <source>
        <dbReference type="Proteomes" id="UP000321938"/>
    </source>
</evidence>
<accession>A0A5C7BAE1</accession>
<dbReference type="STRING" id="1123037.GCA_000425305_02767"/>
<protein>
    <submittedName>
        <fullName evidence="2">Uncharacterized protein</fullName>
    </submittedName>
</protein>
<dbReference type="OrthoDB" id="822590at2"/>
<dbReference type="Proteomes" id="UP000321938">
    <property type="component" value="Unassembled WGS sequence"/>
</dbReference>
<keyword evidence="3" id="KW-1185">Reference proteome</keyword>
<proteinExistence type="predicted"/>
<dbReference type="AlphaFoldDB" id="A0A5C7BAE1"/>
<dbReference type="Pfam" id="PF19578">
    <property type="entry name" value="DUF6090"/>
    <property type="match status" value="1"/>
</dbReference>
<dbReference type="RefSeq" id="WP_051229707.1">
    <property type="nucleotide sequence ID" value="NZ_VOSB01000006.1"/>
</dbReference>
<gene>
    <name evidence="2" type="ORF">ES692_04910</name>
</gene>
<evidence type="ECO:0000256" key="1">
    <source>
        <dbReference type="SAM" id="Phobius"/>
    </source>
</evidence>
<evidence type="ECO:0000313" key="2">
    <source>
        <dbReference type="EMBL" id="TXE18794.1"/>
    </source>
</evidence>
<name>A0A5C7BAE1_9FLAO</name>
<feature type="transmembrane region" description="Helical" evidence="1">
    <location>
        <begin position="21"/>
        <end position="42"/>
    </location>
</feature>
<keyword evidence="1" id="KW-1133">Transmembrane helix</keyword>